<organism evidence="1 2">
    <name type="scientific">Liparis tanakae</name>
    <name type="common">Tanaka's snailfish</name>
    <dbReference type="NCBI Taxonomy" id="230148"/>
    <lineage>
        <taxon>Eukaryota</taxon>
        <taxon>Metazoa</taxon>
        <taxon>Chordata</taxon>
        <taxon>Craniata</taxon>
        <taxon>Vertebrata</taxon>
        <taxon>Euteleostomi</taxon>
        <taxon>Actinopterygii</taxon>
        <taxon>Neopterygii</taxon>
        <taxon>Teleostei</taxon>
        <taxon>Neoteleostei</taxon>
        <taxon>Acanthomorphata</taxon>
        <taxon>Eupercaria</taxon>
        <taxon>Perciformes</taxon>
        <taxon>Cottioidei</taxon>
        <taxon>Cottales</taxon>
        <taxon>Liparidae</taxon>
        <taxon>Liparis</taxon>
    </lineage>
</organism>
<protein>
    <submittedName>
        <fullName evidence="1">Uncharacterized protein</fullName>
    </submittedName>
</protein>
<dbReference type="AlphaFoldDB" id="A0A4Z2I2Y6"/>
<evidence type="ECO:0000313" key="1">
    <source>
        <dbReference type="EMBL" id="TNN72298.1"/>
    </source>
</evidence>
<name>A0A4Z2I2Y6_9TELE</name>
<reference evidence="1 2" key="1">
    <citation type="submission" date="2019-03" db="EMBL/GenBank/DDBJ databases">
        <title>First draft genome of Liparis tanakae, snailfish: a comprehensive survey of snailfish specific genes.</title>
        <authorList>
            <person name="Kim W."/>
            <person name="Song I."/>
            <person name="Jeong J.-H."/>
            <person name="Kim D."/>
            <person name="Kim S."/>
            <person name="Ryu S."/>
            <person name="Song J.Y."/>
            <person name="Lee S.K."/>
        </authorList>
    </citation>
    <scope>NUCLEOTIDE SEQUENCE [LARGE SCALE GENOMIC DNA]</scope>
    <source>
        <tissue evidence="1">Muscle</tissue>
    </source>
</reference>
<sequence length="87" mass="10086">MRGDKEGRQAWIFLHRGARQLEPGANEETLSRYISNSTPQRVLLRLSFGFLEIPPRYDEGEEGFFLDKAGMKSEREIGGYKLLRRGR</sequence>
<dbReference type="EMBL" id="SRLO01000139">
    <property type="protein sequence ID" value="TNN72298.1"/>
    <property type="molecule type" value="Genomic_DNA"/>
</dbReference>
<comment type="caution">
    <text evidence="1">The sequence shown here is derived from an EMBL/GenBank/DDBJ whole genome shotgun (WGS) entry which is preliminary data.</text>
</comment>
<keyword evidence="2" id="KW-1185">Reference proteome</keyword>
<accession>A0A4Z2I2Y6</accession>
<dbReference type="Proteomes" id="UP000314294">
    <property type="component" value="Unassembled WGS sequence"/>
</dbReference>
<evidence type="ECO:0000313" key="2">
    <source>
        <dbReference type="Proteomes" id="UP000314294"/>
    </source>
</evidence>
<gene>
    <name evidence="1" type="ORF">EYF80_017450</name>
</gene>
<proteinExistence type="predicted"/>